<accession>A0A0A9D2Y3</accession>
<proteinExistence type="predicted"/>
<sequence length="114" mass="12696">MAASYIHNDGQHSEVNVHQAKIPEEEILNAILRSANMEGAIFNHTVFSDSLYKAECIINISRVDAFQISGKTKIEGQLKNCPIDAENRRCLDCIDINSITASTINHLRTPPFTI</sequence>
<evidence type="ECO:0000313" key="1">
    <source>
        <dbReference type="EMBL" id="JAD82141.1"/>
    </source>
</evidence>
<dbReference type="EMBL" id="GBRH01215754">
    <property type="protein sequence ID" value="JAD82141.1"/>
    <property type="molecule type" value="Transcribed_RNA"/>
</dbReference>
<name>A0A0A9D2Y3_ARUDO</name>
<dbReference type="AlphaFoldDB" id="A0A0A9D2Y3"/>
<reference evidence="1" key="2">
    <citation type="journal article" date="2015" name="Data Brief">
        <title>Shoot transcriptome of the giant reed, Arundo donax.</title>
        <authorList>
            <person name="Barrero R.A."/>
            <person name="Guerrero F.D."/>
            <person name="Moolhuijzen P."/>
            <person name="Goolsby J.A."/>
            <person name="Tidwell J."/>
            <person name="Bellgard S.E."/>
            <person name="Bellgard M.I."/>
        </authorList>
    </citation>
    <scope>NUCLEOTIDE SEQUENCE</scope>
    <source>
        <tissue evidence="1">Shoot tissue taken approximately 20 cm above the soil surface</tissue>
    </source>
</reference>
<reference evidence="1" key="1">
    <citation type="submission" date="2014-09" db="EMBL/GenBank/DDBJ databases">
        <authorList>
            <person name="Magalhaes I.L.F."/>
            <person name="Oliveira U."/>
            <person name="Santos F.R."/>
            <person name="Vidigal T.H.D.A."/>
            <person name="Brescovit A.D."/>
            <person name="Santos A.J."/>
        </authorList>
    </citation>
    <scope>NUCLEOTIDE SEQUENCE</scope>
    <source>
        <tissue evidence="1">Shoot tissue taken approximately 20 cm above the soil surface</tissue>
    </source>
</reference>
<organism evidence="1">
    <name type="scientific">Arundo donax</name>
    <name type="common">Giant reed</name>
    <name type="synonym">Donax arundinaceus</name>
    <dbReference type="NCBI Taxonomy" id="35708"/>
    <lineage>
        <taxon>Eukaryota</taxon>
        <taxon>Viridiplantae</taxon>
        <taxon>Streptophyta</taxon>
        <taxon>Embryophyta</taxon>
        <taxon>Tracheophyta</taxon>
        <taxon>Spermatophyta</taxon>
        <taxon>Magnoliopsida</taxon>
        <taxon>Liliopsida</taxon>
        <taxon>Poales</taxon>
        <taxon>Poaceae</taxon>
        <taxon>PACMAD clade</taxon>
        <taxon>Arundinoideae</taxon>
        <taxon>Arundineae</taxon>
        <taxon>Arundo</taxon>
    </lineage>
</organism>
<protein>
    <submittedName>
        <fullName evidence="1">Uncharacterized protein</fullName>
    </submittedName>
</protein>